<evidence type="ECO:0000313" key="1">
    <source>
        <dbReference type="EMBL" id="KAF2659024.1"/>
    </source>
</evidence>
<reference evidence="1" key="1">
    <citation type="journal article" date="2020" name="Stud. Mycol.">
        <title>101 Dothideomycetes genomes: a test case for predicting lifestyles and emergence of pathogens.</title>
        <authorList>
            <person name="Haridas S."/>
            <person name="Albert R."/>
            <person name="Binder M."/>
            <person name="Bloem J."/>
            <person name="Labutti K."/>
            <person name="Salamov A."/>
            <person name="Andreopoulos B."/>
            <person name="Baker S."/>
            <person name="Barry K."/>
            <person name="Bills G."/>
            <person name="Bluhm B."/>
            <person name="Cannon C."/>
            <person name="Castanera R."/>
            <person name="Culley D."/>
            <person name="Daum C."/>
            <person name="Ezra D."/>
            <person name="Gonzalez J."/>
            <person name="Henrissat B."/>
            <person name="Kuo A."/>
            <person name="Liang C."/>
            <person name="Lipzen A."/>
            <person name="Lutzoni F."/>
            <person name="Magnuson J."/>
            <person name="Mondo S."/>
            <person name="Nolan M."/>
            <person name="Ohm R."/>
            <person name="Pangilinan J."/>
            <person name="Park H.-J."/>
            <person name="Ramirez L."/>
            <person name="Alfaro M."/>
            <person name="Sun H."/>
            <person name="Tritt A."/>
            <person name="Yoshinaga Y."/>
            <person name="Zwiers L.-H."/>
            <person name="Turgeon B."/>
            <person name="Goodwin S."/>
            <person name="Spatafora J."/>
            <person name="Crous P."/>
            <person name="Grigoriev I."/>
        </authorList>
    </citation>
    <scope>NUCLEOTIDE SEQUENCE</scope>
    <source>
        <strain evidence="1">CBS 122681</strain>
    </source>
</reference>
<evidence type="ECO:0000313" key="2">
    <source>
        <dbReference type="Proteomes" id="UP000799324"/>
    </source>
</evidence>
<proteinExistence type="predicted"/>
<accession>A0A6A6TK74</accession>
<dbReference type="AlphaFoldDB" id="A0A6A6TK74"/>
<feature type="non-terminal residue" evidence="1">
    <location>
        <position position="74"/>
    </location>
</feature>
<dbReference type="EMBL" id="MU004310">
    <property type="protein sequence ID" value="KAF2659024.1"/>
    <property type="molecule type" value="Genomic_DNA"/>
</dbReference>
<gene>
    <name evidence="1" type="ORF">K491DRAFT_561455</name>
</gene>
<dbReference type="Proteomes" id="UP000799324">
    <property type="component" value="Unassembled WGS sequence"/>
</dbReference>
<keyword evidence="2" id="KW-1185">Reference proteome</keyword>
<organism evidence="1 2">
    <name type="scientific">Lophiostoma macrostomum CBS 122681</name>
    <dbReference type="NCBI Taxonomy" id="1314788"/>
    <lineage>
        <taxon>Eukaryota</taxon>
        <taxon>Fungi</taxon>
        <taxon>Dikarya</taxon>
        <taxon>Ascomycota</taxon>
        <taxon>Pezizomycotina</taxon>
        <taxon>Dothideomycetes</taxon>
        <taxon>Pleosporomycetidae</taxon>
        <taxon>Pleosporales</taxon>
        <taxon>Lophiostomataceae</taxon>
        <taxon>Lophiostoma</taxon>
    </lineage>
</organism>
<name>A0A6A6TK74_9PLEO</name>
<dbReference type="OrthoDB" id="4828117at2759"/>
<protein>
    <submittedName>
        <fullName evidence="1">Uncharacterized protein</fullName>
    </submittedName>
</protein>
<sequence>MPIDWKDAEVKDRLLAAIIASFDGKINCKEVARLFGGGATYNAIENFLRAPKKKAVELKAEAGDSAAPSPAKPR</sequence>